<gene>
    <name evidence="1" type="ORF">KP79_PYT23032</name>
</gene>
<dbReference type="EMBL" id="NEDP02001955">
    <property type="protein sequence ID" value="OWF52111.1"/>
    <property type="molecule type" value="Genomic_DNA"/>
</dbReference>
<reference evidence="1 2" key="1">
    <citation type="journal article" date="2017" name="Nat. Ecol. Evol.">
        <title>Scallop genome provides insights into evolution of bilaterian karyotype and development.</title>
        <authorList>
            <person name="Wang S."/>
            <person name="Zhang J."/>
            <person name="Jiao W."/>
            <person name="Li J."/>
            <person name="Xun X."/>
            <person name="Sun Y."/>
            <person name="Guo X."/>
            <person name="Huan P."/>
            <person name="Dong B."/>
            <person name="Zhang L."/>
            <person name="Hu X."/>
            <person name="Sun X."/>
            <person name="Wang J."/>
            <person name="Zhao C."/>
            <person name="Wang Y."/>
            <person name="Wang D."/>
            <person name="Huang X."/>
            <person name="Wang R."/>
            <person name="Lv J."/>
            <person name="Li Y."/>
            <person name="Zhang Z."/>
            <person name="Liu B."/>
            <person name="Lu W."/>
            <person name="Hui Y."/>
            <person name="Liang J."/>
            <person name="Zhou Z."/>
            <person name="Hou R."/>
            <person name="Li X."/>
            <person name="Liu Y."/>
            <person name="Li H."/>
            <person name="Ning X."/>
            <person name="Lin Y."/>
            <person name="Zhao L."/>
            <person name="Xing Q."/>
            <person name="Dou J."/>
            <person name="Li Y."/>
            <person name="Mao J."/>
            <person name="Guo H."/>
            <person name="Dou H."/>
            <person name="Li T."/>
            <person name="Mu C."/>
            <person name="Jiang W."/>
            <person name="Fu Q."/>
            <person name="Fu X."/>
            <person name="Miao Y."/>
            <person name="Liu J."/>
            <person name="Yu Q."/>
            <person name="Li R."/>
            <person name="Liao H."/>
            <person name="Li X."/>
            <person name="Kong Y."/>
            <person name="Jiang Z."/>
            <person name="Chourrout D."/>
            <person name="Li R."/>
            <person name="Bao Z."/>
        </authorList>
    </citation>
    <scope>NUCLEOTIDE SEQUENCE [LARGE SCALE GENOMIC DNA]</scope>
    <source>
        <strain evidence="1 2">PY_sf001</strain>
    </source>
</reference>
<sequence>MAVLPTKLKLKDFIGSEEEICTQYAFKWIAGDIGISGYPMPEFFNLIIVNSNAAEGTSLTDASIYLQLIEDARELKTVKAAADFRMPMPCCGTVLMKDVINTSIFEKFAAEGVKSIEKLSYSYRQAFLILFKFLREKKRHGKSIQTLTKRSSSTVGNTESNAMAALALHLFSQLVPDKIYEVDKLAKHVPTECECGCQTMICSGNTSVGSMRTWHGRVDIVLNNTVAVAVRKEITGTGEDGCTDAESEDSCTDEDEPVTKKRKANQCDICVKEELTEKPGALLDEKFLKQILAEAITNSFAQANMQKEPLSHFLIPTFGASSEEVSLCLYDSVNDHLLHIIQPLRLWSDDLDRELELDWQAIVVIWLFLNFDVFMKKDLHASISLEKSGLHEQLKGHLEYYRQAETKQNFTGSTPWNSWWQKVIKKPLPKLEVIPDEAEKEN</sequence>
<dbReference type="Proteomes" id="UP000242188">
    <property type="component" value="Unassembled WGS sequence"/>
</dbReference>
<evidence type="ECO:0000313" key="1">
    <source>
        <dbReference type="EMBL" id="OWF52111.1"/>
    </source>
</evidence>
<evidence type="ECO:0000313" key="2">
    <source>
        <dbReference type="Proteomes" id="UP000242188"/>
    </source>
</evidence>
<protein>
    <submittedName>
        <fullName evidence="1">Uncharacterized protein</fullName>
    </submittedName>
</protein>
<name>A0A210QTP2_MIZYE</name>
<proteinExistence type="predicted"/>
<keyword evidence="2" id="KW-1185">Reference proteome</keyword>
<comment type="caution">
    <text evidence="1">The sequence shown here is derived from an EMBL/GenBank/DDBJ whole genome shotgun (WGS) entry which is preliminary data.</text>
</comment>
<dbReference type="AlphaFoldDB" id="A0A210QTP2"/>
<dbReference type="OrthoDB" id="6045569at2759"/>
<organism evidence="1 2">
    <name type="scientific">Mizuhopecten yessoensis</name>
    <name type="common">Japanese scallop</name>
    <name type="synonym">Patinopecten yessoensis</name>
    <dbReference type="NCBI Taxonomy" id="6573"/>
    <lineage>
        <taxon>Eukaryota</taxon>
        <taxon>Metazoa</taxon>
        <taxon>Spiralia</taxon>
        <taxon>Lophotrochozoa</taxon>
        <taxon>Mollusca</taxon>
        <taxon>Bivalvia</taxon>
        <taxon>Autobranchia</taxon>
        <taxon>Pteriomorphia</taxon>
        <taxon>Pectinida</taxon>
        <taxon>Pectinoidea</taxon>
        <taxon>Pectinidae</taxon>
        <taxon>Mizuhopecten</taxon>
    </lineage>
</organism>
<accession>A0A210QTP2</accession>